<dbReference type="AlphaFoldDB" id="Q14ND6"/>
<sequence>MSQKNTQLIPKIAQLNAFIDYLSYEIIQNSLWKENSAGIGNIPYDMFRNETEDQVGGLIGSNSLTFGCMLKLTDKIKTHLKHIIILQLVKI</sequence>
<gene>
    <name evidence="2" type="ORF">GL298_06080</name>
    <name evidence="1" type="ORF">SPICI06_027</name>
</gene>
<evidence type="ECO:0000313" key="1">
    <source>
        <dbReference type="EMBL" id="CAK98993.1"/>
    </source>
</evidence>
<reference evidence="2 3" key="2">
    <citation type="submission" date="2019-11" db="EMBL/GenBank/DDBJ databases">
        <title>Whole genome sequencing and comparative genomics analyses of five strains of Spiroplasma citri.</title>
        <authorList>
            <person name="Yokomi R."/>
            <person name="Chen J."/>
            <person name="Rattner R."/>
            <person name="Vidalakis G."/>
        </authorList>
    </citation>
    <scope>NUCLEOTIDE SEQUENCE [LARGE SCALE GENOMIC DNA]</scope>
    <source>
        <strain evidence="2 3">BR12</strain>
    </source>
</reference>
<evidence type="ECO:0000313" key="3">
    <source>
        <dbReference type="Proteomes" id="UP000464735"/>
    </source>
</evidence>
<dbReference type="RefSeq" id="WP_071937481.1">
    <property type="nucleotide sequence ID" value="NZ_CP013197.1"/>
</dbReference>
<protein>
    <submittedName>
        <fullName evidence="1">Uncharacterized protein</fullName>
    </submittedName>
</protein>
<proteinExistence type="predicted"/>
<name>Q14ND6_SPICI</name>
<organism evidence="1">
    <name type="scientific">Spiroplasma citri</name>
    <dbReference type="NCBI Taxonomy" id="2133"/>
    <lineage>
        <taxon>Bacteria</taxon>
        <taxon>Bacillati</taxon>
        <taxon>Mycoplasmatota</taxon>
        <taxon>Mollicutes</taxon>
        <taxon>Entomoplasmatales</taxon>
        <taxon>Spiroplasmataceae</taxon>
        <taxon>Spiroplasma</taxon>
    </lineage>
</organism>
<dbReference type="EMBL" id="CP046368">
    <property type="protein sequence ID" value="QIA69102.1"/>
    <property type="molecule type" value="Genomic_DNA"/>
</dbReference>
<dbReference type="Proteomes" id="UP000464735">
    <property type="component" value="Chromosome"/>
</dbReference>
<evidence type="ECO:0000313" key="2">
    <source>
        <dbReference type="EMBL" id="QIA69102.1"/>
    </source>
</evidence>
<dbReference type="KEGG" id="sck:SCITRI_001054"/>
<reference evidence="1" key="1">
    <citation type="journal article" date="2010" name="Appl. Environ. Microbiol.">
        <title>Partial chromosome sequence of Spiroplasma citri reveals extensive viral invasion and important gene decay.</title>
        <authorList>
            <person name="Carle P."/>
            <person name="Saillard C."/>
            <person name="Carrere N."/>
            <person name="Carrere S."/>
            <person name="Duret S."/>
            <person name="Eveillard S."/>
            <person name="Gaurivaud P."/>
            <person name="Gourgues G."/>
            <person name="Gouzy J."/>
            <person name="Salar P."/>
            <person name="Verdin E."/>
            <person name="Breton M."/>
            <person name="Blanchard A."/>
            <person name="Laigret F."/>
            <person name="Bove J.M."/>
            <person name="Renaudin J."/>
            <person name="Foissac X."/>
        </authorList>
    </citation>
    <scope>NUCLEOTIDE SEQUENCE</scope>
    <source>
        <strain evidence="1">GII3-3X</strain>
    </source>
</reference>
<dbReference type="EMBL" id="AM285307">
    <property type="protein sequence ID" value="CAK98993.1"/>
    <property type="molecule type" value="Genomic_DNA"/>
</dbReference>
<dbReference type="GeneID" id="54238928"/>
<accession>Q14ND6</accession>